<reference evidence="3 4" key="1">
    <citation type="submission" date="2024-09" db="EMBL/GenBank/DDBJ databases">
        <authorList>
            <person name="Sun Q."/>
            <person name="Mori K."/>
        </authorList>
    </citation>
    <scope>NUCLEOTIDE SEQUENCE [LARGE SCALE GENOMIC DNA]</scope>
    <source>
        <strain evidence="3 4">TISTR 2452</strain>
    </source>
</reference>
<comment type="caution">
    <text evidence="3">The sequence shown here is derived from an EMBL/GenBank/DDBJ whole genome shotgun (WGS) entry which is preliminary data.</text>
</comment>
<dbReference type="EMBL" id="JBHMDO010000010">
    <property type="protein sequence ID" value="MFB9325337.1"/>
    <property type="molecule type" value="Genomic_DNA"/>
</dbReference>
<gene>
    <name evidence="3" type="primary">spoIIIAF</name>
    <name evidence="3" type="ORF">ACFFSY_05300</name>
</gene>
<accession>A0ABV5KJD8</accession>
<evidence type="ECO:0000256" key="1">
    <source>
        <dbReference type="SAM" id="MobiDB-lite"/>
    </source>
</evidence>
<organism evidence="3 4">
    <name type="scientific">Paenibacillus aurantiacus</name>
    <dbReference type="NCBI Taxonomy" id="1936118"/>
    <lineage>
        <taxon>Bacteria</taxon>
        <taxon>Bacillati</taxon>
        <taxon>Bacillota</taxon>
        <taxon>Bacilli</taxon>
        <taxon>Bacillales</taxon>
        <taxon>Paenibacillaceae</taxon>
        <taxon>Paenibacillus</taxon>
    </lineage>
</organism>
<dbReference type="NCBIfam" id="TIGR02896">
    <property type="entry name" value="spore_III_AF"/>
    <property type="match status" value="1"/>
</dbReference>
<protein>
    <submittedName>
        <fullName evidence="3">Stage III sporulation protein AF</fullName>
    </submittedName>
</protein>
<sequence>MLDWLAGWLRQIIAVVLLAGIVDLLLPNKAMQRYVRLVAGLIILLTILSPIMGVLQGDFGTKLHESFDAWLTSAPDNKYKMPTLQDIQRDAEEMKRKQEDAAAALTEKNLAAAMAEEITKKTGLAVERVKVSLDRGSSSKEPELASVAVALFPPQEAGSSGEGAAHPIGEVEVDAVKSVEIGVNGDNVADEGSEYKGEERQEAVETFSPVDQQRAAAVRQALSDGFGVPPKIVSISGLEPIRS</sequence>
<proteinExistence type="predicted"/>
<keyword evidence="2" id="KW-1133">Transmembrane helix</keyword>
<feature type="transmembrane region" description="Helical" evidence="2">
    <location>
        <begin position="6"/>
        <end position="27"/>
    </location>
</feature>
<evidence type="ECO:0000313" key="4">
    <source>
        <dbReference type="Proteomes" id="UP001589747"/>
    </source>
</evidence>
<keyword evidence="2" id="KW-0812">Transmembrane</keyword>
<feature type="region of interest" description="Disordered" evidence="1">
    <location>
        <begin position="186"/>
        <end position="210"/>
    </location>
</feature>
<dbReference type="Proteomes" id="UP001589747">
    <property type="component" value="Unassembled WGS sequence"/>
</dbReference>
<evidence type="ECO:0000256" key="2">
    <source>
        <dbReference type="SAM" id="Phobius"/>
    </source>
</evidence>
<keyword evidence="2" id="KW-0472">Membrane</keyword>
<dbReference type="Pfam" id="PF09581">
    <property type="entry name" value="Spore_III_AF"/>
    <property type="match status" value="1"/>
</dbReference>
<feature type="transmembrane region" description="Helical" evidence="2">
    <location>
        <begin position="34"/>
        <end position="55"/>
    </location>
</feature>
<dbReference type="RefSeq" id="WP_377490971.1">
    <property type="nucleotide sequence ID" value="NZ_JBHMDO010000010.1"/>
</dbReference>
<dbReference type="InterPro" id="IPR014245">
    <property type="entry name" value="Spore_III_AF"/>
</dbReference>
<evidence type="ECO:0000313" key="3">
    <source>
        <dbReference type="EMBL" id="MFB9325337.1"/>
    </source>
</evidence>
<name>A0ABV5KJD8_9BACL</name>
<feature type="compositionally biased region" description="Basic and acidic residues" evidence="1">
    <location>
        <begin position="193"/>
        <end position="203"/>
    </location>
</feature>
<keyword evidence="4" id="KW-1185">Reference proteome</keyword>